<comment type="pathway">
    <text evidence="2">Secondary metabolite biosynthesis.</text>
</comment>
<name>A0ABR3QCM5_9TREE</name>
<sequence length="555" mass="61711">MASASLSTLHGLAAALTSALVNVGIPILGLIILALLYAYPYRAFTLPYRNLQGPPPSSFVLGSLLTHAMAPLGAAYKPWVAKYGATLRYRSLFGAWTILTVDPVTVGHVLQHTRQFHRQATFNEFIGRICGKGVLVVENDDHKRQRRAVSSAFSAFNVRGMTPVLWEKSYELVKTLDALTGKGEAKDSTGTIDIHKYLMRATLDMIGLAGFNYDFESTGGRKNPLSTTLFGTVQLMQAPSLIRIFSSVFPVLFDAPTKLNESIVSTRRVMDTVGREIITARKKELEAEQVKVEKRTQLGMDAVSLLVKANMAADLRDDHRLTDNEVLGQIGALMLAGNETSATALTWASWHLAHRPDIQDKLRADLDSVDEDRPDVERLQTLPYLDQFVHELLRFDPPLHRVIRHCVEDTVVPLSIPVRGRDGKMMDSIKVSKGTEIAIAINEINRSKDIWGPDAEEFNPDRFAKAGIPASNVPGIWGNLLTFIAGPHNCLGYRFALMEIKIVLFVLVRNFKFEIDPADPVVERRVRSFTMRPVVIGRESEGIQLPVVLRPIKRD</sequence>
<evidence type="ECO:0000256" key="5">
    <source>
        <dbReference type="ARBA" id="ARBA00023002"/>
    </source>
</evidence>
<dbReference type="InterPro" id="IPR002401">
    <property type="entry name" value="Cyt_P450_E_grp-I"/>
</dbReference>
<evidence type="ECO:0000313" key="9">
    <source>
        <dbReference type="EMBL" id="KAL1412262.1"/>
    </source>
</evidence>
<feature type="transmembrane region" description="Helical" evidence="8">
    <location>
        <begin position="59"/>
        <end position="80"/>
    </location>
</feature>
<protein>
    <recommendedName>
        <fullName evidence="11">Cytochrome P450</fullName>
    </recommendedName>
</protein>
<evidence type="ECO:0000256" key="1">
    <source>
        <dbReference type="ARBA" id="ARBA00001971"/>
    </source>
</evidence>
<reference evidence="9 10" key="1">
    <citation type="submission" date="2023-08" db="EMBL/GenBank/DDBJ databases">
        <title>Annotated Genome Sequence of Vanrija albida AlHP1.</title>
        <authorList>
            <person name="Herzog R."/>
        </authorList>
    </citation>
    <scope>NUCLEOTIDE SEQUENCE [LARGE SCALE GENOMIC DNA]</scope>
    <source>
        <strain evidence="9 10">AlHP1</strain>
    </source>
</reference>
<dbReference type="SUPFAM" id="SSF48264">
    <property type="entry name" value="Cytochrome P450"/>
    <property type="match status" value="1"/>
</dbReference>
<keyword evidence="8" id="KW-0472">Membrane</keyword>
<keyword evidence="8" id="KW-0812">Transmembrane</keyword>
<dbReference type="EMBL" id="JBBXJM010000001">
    <property type="protein sequence ID" value="KAL1412262.1"/>
    <property type="molecule type" value="Genomic_DNA"/>
</dbReference>
<dbReference type="Pfam" id="PF00067">
    <property type="entry name" value="p450"/>
    <property type="match status" value="1"/>
</dbReference>
<keyword evidence="10" id="KW-1185">Reference proteome</keyword>
<keyword evidence="5" id="KW-0560">Oxidoreductase</keyword>
<dbReference type="InterPro" id="IPR036396">
    <property type="entry name" value="Cyt_P450_sf"/>
</dbReference>
<dbReference type="PANTHER" id="PTHR24305:SF166">
    <property type="entry name" value="CYTOCHROME P450 12A4, MITOCHONDRIAL-RELATED"/>
    <property type="match status" value="1"/>
</dbReference>
<dbReference type="PANTHER" id="PTHR24305">
    <property type="entry name" value="CYTOCHROME P450"/>
    <property type="match status" value="1"/>
</dbReference>
<comment type="similarity">
    <text evidence="3">Belongs to the cytochrome P450 family.</text>
</comment>
<comment type="cofactor">
    <cofactor evidence="1">
        <name>heme</name>
        <dbReference type="ChEBI" id="CHEBI:30413"/>
    </cofactor>
</comment>
<comment type="caution">
    <text evidence="9">The sequence shown here is derived from an EMBL/GenBank/DDBJ whole genome shotgun (WGS) entry which is preliminary data.</text>
</comment>
<keyword evidence="8" id="KW-1133">Transmembrane helix</keyword>
<evidence type="ECO:0000256" key="4">
    <source>
        <dbReference type="ARBA" id="ARBA00022617"/>
    </source>
</evidence>
<keyword evidence="4" id="KW-0349">Heme</keyword>
<evidence type="ECO:0000256" key="7">
    <source>
        <dbReference type="ARBA" id="ARBA00023033"/>
    </source>
</evidence>
<evidence type="ECO:0008006" key="11">
    <source>
        <dbReference type="Google" id="ProtNLM"/>
    </source>
</evidence>
<dbReference type="PRINTS" id="PR00385">
    <property type="entry name" value="P450"/>
</dbReference>
<keyword evidence="6" id="KW-0408">Iron</keyword>
<dbReference type="Gene3D" id="1.10.630.10">
    <property type="entry name" value="Cytochrome P450"/>
    <property type="match status" value="1"/>
</dbReference>
<dbReference type="InterPro" id="IPR001128">
    <property type="entry name" value="Cyt_P450"/>
</dbReference>
<keyword evidence="7" id="KW-0503">Monooxygenase</keyword>
<gene>
    <name evidence="9" type="ORF">Q8F55_000005</name>
</gene>
<dbReference type="GeneID" id="95981048"/>
<feature type="transmembrane region" description="Helical" evidence="8">
    <location>
        <begin position="12"/>
        <end position="39"/>
    </location>
</feature>
<evidence type="ECO:0000256" key="2">
    <source>
        <dbReference type="ARBA" id="ARBA00005179"/>
    </source>
</evidence>
<proteinExistence type="inferred from homology"/>
<dbReference type="InterPro" id="IPR050121">
    <property type="entry name" value="Cytochrome_P450_monoxygenase"/>
</dbReference>
<evidence type="ECO:0000256" key="3">
    <source>
        <dbReference type="ARBA" id="ARBA00010617"/>
    </source>
</evidence>
<dbReference type="PRINTS" id="PR00463">
    <property type="entry name" value="EP450I"/>
</dbReference>
<accession>A0ABR3QCM5</accession>
<dbReference type="Proteomes" id="UP001565368">
    <property type="component" value="Unassembled WGS sequence"/>
</dbReference>
<keyword evidence="4" id="KW-0479">Metal-binding</keyword>
<evidence type="ECO:0000256" key="6">
    <source>
        <dbReference type="ARBA" id="ARBA00023004"/>
    </source>
</evidence>
<organism evidence="9 10">
    <name type="scientific">Vanrija albida</name>
    <dbReference type="NCBI Taxonomy" id="181172"/>
    <lineage>
        <taxon>Eukaryota</taxon>
        <taxon>Fungi</taxon>
        <taxon>Dikarya</taxon>
        <taxon>Basidiomycota</taxon>
        <taxon>Agaricomycotina</taxon>
        <taxon>Tremellomycetes</taxon>
        <taxon>Trichosporonales</taxon>
        <taxon>Trichosporonaceae</taxon>
        <taxon>Vanrija</taxon>
    </lineage>
</organism>
<dbReference type="RefSeq" id="XP_069212206.1">
    <property type="nucleotide sequence ID" value="XM_069348662.1"/>
</dbReference>
<evidence type="ECO:0000313" key="10">
    <source>
        <dbReference type="Proteomes" id="UP001565368"/>
    </source>
</evidence>
<evidence type="ECO:0000256" key="8">
    <source>
        <dbReference type="SAM" id="Phobius"/>
    </source>
</evidence>